<keyword evidence="3" id="KW-1185">Reference proteome</keyword>
<sequence length="161" mass="18553">MEGPSVDWGNLSPKSKFTMSYIKELGEKLDKVGKGLNLVQKDTKSINAKVEALSREKDERPKLFVDKQAKVTFTLGGYEDKVVCLMVPMEVAYLLLGRPWQYDKRVIHDGVTNMFTFVHLGQTVVLKPLSRREVHEDKKMKVKRDVERKTESKLKKKREGE</sequence>
<comment type="caution">
    <text evidence="2">The sequence shown here is derived from an EMBL/GenBank/DDBJ whole genome shotgun (WGS) entry which is preliminary data.</text>
</comment>
<feature type="non-terminal residue" evidence="2">
    <location>
        <position position="1"/>
    </location>
</feature>
<proteinExistence type="predicted"/>
<feature type="region of interest" description="Disordered" evidence="1">
    <location>
        <begin position="137"/>
        <end position="161"/>
    </location>
</feature>
<protein>
    <submittedName>
        <fullName evidence="2">Uncharacterized protein</fullName>
    </submittedName>
</protein>
<evidence type="ECO:0000256" key="1">
    <source>
        <dbReference type="SAM" id="MobiDB-lite"/>
    </source>
</evidence>
<dbReference type="AlphaFoldDB" id="A0A371IDT0"/>
<dbReference type="PANTHER" id="PTHR35046:SF9">
    <property type="entry name" value="RNA-DIRECTED DNA POLYMERASE"/>
    <property type="match status" value="1"/>
</dbReference>
<dbReference type="PANTHER" id="PTHR35046">
    <property type="entry name" value="ZINC KNUCKLE (CCHC-TYPE) FAMILY PROTEIN"/>
    <property type="match status" value="1"/>
</dbReference>
<dbReference type="EMBL" id="QJKJ01000318">
    <property type="protein sequence ID" value="RDY13209.1"/>
    <property type="molecule type" value="Genomic_DNA"/>
</dbReference>
<accession>A0A371IDT0</accession>
<evidence type="ECO:0000313" key="3">
    <source>
        <dbReference type="Proteomes" id="UP000257109"/>
    </source>
</evidence>
<name>A0A371IDT0_MUCPR</name>
<dbReference type="Proteomes" id="UP000257109">
    <property type="component" value="Unassembled WGS sequence"/>
</dbReference>
<gene>
    <name evidence="2" type="ORF">CR513_01902</name>
</gene>
<evidence type="ECO:0000313" key="2">
    <source>
        <dbReference type="EMBL" id="RDY13209.1"/>
    </source>
</evidence>
<reference evidence="2" key="1">
    <citation type="submission" date="2018-05" db="EMBL/GenBank/DDBJ databases">
        <title>Draft genome of Mucuna pruriens seed.</title>
        <authorList>
            <person name="Nnadi N.E."/>
            <person name="Vos R."/>
            <person name="Hasami M.H."/>
            <person name="Devisetty U.K."/>
            <person name="Aguiy J.C."/>
        </authorList>
    </citation>
    <scope>NUCLEOTIDE SEQUENCE [LARGE SCALE GENOMIC DNA]</scope>
    <source>
        <strain evidence="2">JCA_2017</strain>
    </source>
</reference>
<organism evidence="2 3">
    <name type="scientific">Mucuna pruriens</name>
    <name type="common">Velvet bean</name>
    <name type="synonym">Dolichos pruriens</name>
    <dbReference type="NCBI Taxonomy" id="157652"/>
    <lineage>
        <taxon>Eukaryota</taxon>
        <taxon>Viridiplantae</taxon>
        <taxon>Streptophyta</taxon>
        <taxon>Embryophyta</taxon>
        <taxon>Tracheophyta</taxon>
        <taxon>Spermatophyta</taxon>
        <taxon>Magnoliopsida</taxon>
        <taxon>eudicotyledons</taxon>
        <taxon>Gunneridae</taxon>
        <taxon>Pentapetalae</taxon>
        <taxon>rosids</taxon>
        <taxon>fabids</taxon>
        <taxon>Fabales</taxon>
        <taxon>Fabaceae</taxon>
        <taxon>Papilionoideae</taxon>
        <taxon>50 kb inversion clade</taxon>
        <taxon>NPAAA clade</taxon>
        <taxon>indigoferoid/millettioid clade</taxon>
        <taxon>Phaseoleae</taxon>
        <taxon>Mucuna</taxon>
    </lineage>
</organism>
<dbReference type="OrthoDB" id="1747743at2759"/>